<dbReference type="EMBL" id="QXGH01000019">
    <property type="protein sequence ID" value="RHW26074.1"/>
    <property type="molecule type" value="Genomic_DNA"/>
</dbReference>
<proteinExistence type="predicted"/>
<organism evidence="2 3">
    <name type="scientific">Nocardioides immobilis</name>
    <dbReference type="NCBI Taxonomy" id="2049295"/>
    <lineage>
        <taxon>Bacteria</taxon>
        <taxon>Bacillati</taxon>
        <taxon>Actinomycetota</taxon>
        <taxon>Actinomycetes</taxon>
        <taxon>Propionibacteriales</taxon>
        <taxon>Nocardioidaceae</taxon>
        <taxon>Nocardioides</taxon>
    </lineage>
</organism>
<feature type="transmembrane region" description="Helical" evidence="1">
    <location>
        <begin position="20"/>
        <end position="40"/>
    </location>
</feature>
<feature type="transmembrane region" description="Helical" evidence="1">
    <location>
        <begin position="143"/>
        <end position="166"/>
    </location>
</feature>
<feature type="transmembrane region" description="Helical" evidence="1">
    <location>
        <begin position="64"/>
        <end position="84"/>
    </location>
</feature>
<sequence>MTATTERVETRSDLAWRGRIPLALLLPVGPVAIAVLRFVLPYDTTDSSSEVARQVAAHQTAQNAVVWLGFVAMLTLVPAVLVVAKVARRESPRLAAVGAALLVPGYLALGWLIVTDAAVLFAVRQGLPTDVAAEAYAELHPGVAVAGGIFVIGHVVGSVLLGCALLRGTSVPAWAAIAVLVSQPLHFVAAVIVSSHELDLFAWGLNAVGFAAVSVTMLRMSDKEWVSR</sequence>
<feature type="transmembrane region" description="Helical" evidence="1">
    <location>
        <begin position="173"/>
        <end position="194"/>
    </location>
</feature>
<dbReference type="OrthoDB" id="5148077at2"/>
<comment type="caution">
    <text evidence="2">The sequence shown here is derived from an EMBL/GenBank/DDBJ whole genome shotgun (WGS) entry which is preliminary data.</text>
</comment>
<evidence type="ECO:0000313" key="2">
    <source>
        <dbReference type="EMBL" id="RHW26074.1"/>
    </source>
</evidence>
<dbReference type="AlphaFoldDB" id="A0A417Y0H6"/>
<keyword evidence="1" id="KW-0812">Transmembrane</keyword>
<keyword evidence="1" id="KW-1133">Transmembrane helix</keyword>
<protein>
    <submittedName>
        <fullName evidence="2">DUF4386 family protein</fullName>
    </submittedName>
</protein>
<feature type="transmembrane region" description="Helical" evidence="1">
    <location>
        <begin position="200"/>
        <end position="218"/>
    </location>
</feature>
<keyword evidence="3" id="KW-1185">Reference proteome</keyword>
<name>A0A417Y0H6_9ACTN</name>
<gene>
    <name evidence="2" type="ORF">D0Z08_15600</name>
</gene>
<dbReference type="Proteomes" id="UP000283644">
    <property type="component" value="Unassembled WGS sequence"/>
</dbReference>
<feature type="transmembrane region" description="Helical" evidence="1">
    <location>
        <begin position="96"/>
        <end position="123"/>
    </location>
</feature>
<evidence type="ECO:0000313" key="3">
    <source>
        <dbReference type="Proteomes" id="UP000283644"/>
    </source>
</evidence>
<accession>A0A417Y0H6</accession>
<keyword evidence="1" id="KW-0472">Membrane</keyword>
<evidence type="ECO:0000256" key="1">
    <source>
        <dbReference type="SAM" id="Phobius"/>
    </source>
</evidence>
<reference evidence="2 3" key="1">
    <citation type="submission" date="2018-09" db="EMBL/GenBank/DDBJ databases">
        <title>Genome sequencing of Nocardioides immobilis CCTCC AB 2017083 for comparison to Nocardioides silvaticus.</title>
        <authorList>
            <person name="Li C."/>
            <person name="Wang G."/>
        </authorList>
    </citation>
    <scope>NUCLEOTIDE SEQUENCE [LARGE SCALE GENOMIC DNA]</scope>
    <source>
        <strain evidence="2 3">CCTCC AB 2017083</strain>
    </source>
</reference>
<dbReference type="RefSeq" id="WP_118926180.1">
    <property type="nucleotide sequence ID" value="NZ_QXGH01000019.1"/>
</dbReference>